<dbReference type="InterPro" id="IPR017735">
    <property type="entry name" value="T6SS_FHA"/>
</dbReference>
<gene>
    <name evidence="3" type="primary">tagH</name>
    <name evidence="3" type="ORF">IDM36_12360</name>
</gene>
<dbReference type="InterPro" id="IPR000253">
    <property type="entry name" value="FHA_dom"/>
</dbReference>
<feature type="region of interest" description="Disordered" evidence="1">
    <location>
        <begin position="345"/>
        <end position="377"/>
    </location>
</feature>
<dbReference type="EMBL" id="CP061801">
    <property type="protein sequence ID" value="QPJ98738.1"/>
    <property type="molecule type" value="Genomic_DNA"/>
</dbReference>
<name>A0A7T0DSL6_9ENTR</name>
<dbReference type="Pfam" id="PF00498">
    <property type="entry name" value="FHA"/>
    <property type="match status" value="1"/>
</dbReference>
<dbReference type="Pfam" id="PF20232">
    <property type="entry name" value="T6SS_FHA_C"/>
    <property type="match status" value="1"/>
</dbReference>
<evidence type="ECO:0000259" key="2">
    <source>
        <dbReference type="PROSITE" id="PS50006"/>
    </source>
</evidence>
<dbReference type="CDD" id="cd00060">
    <property type="entry name" value="FHA"/>
    <property type="match status" value="1"/>
</dbReference>
<dbReference type="InterPro" id="IPR046883">
    <property type="entry name" value="T6SS_FHA_C"/>
</dbReference>
<organism evidence="3">
    <name type="scientific">Enterobacter mori</name>
    <dbReference type="NCBI Taxonomy" id="539813"/>
    <lineage>
        <taxon>Bacteria</taxon>
        <taxon>Pseudomonadati</taxon>
        <taxon>Pseudomonadota</taxon>
        <taxon>Gammaproteobacteria</taxon>
        <taxon>Enterobacterales</taxon>
        <taxon>Enterobacteriaceae</taxon>
        <taxon>Enterobacter</taxon>
    </lineage>
</organism>
<feature type="domain" description="FHA" evidence="2">
    <location>
        <begin position="26"/>
        <end position="78"/>
    </location>
</feature>
<evidence type="ECO:0000313" key="3">
    <source>
        <dbReference type="EMBL" id="QPJ98738.1"/>
    </source>
</evidence>
<dbReference type="SUPFAM" id="SSF49879">
    <property type="entry name" value="SMAD/FHA domain"/>
    <property type="match status" value="1"/>
</dbReference>
<reference evidence="3" key="1">
    <citation type="submission" date="2020-09" db="EMBL/GenBank/DDBJ databases">
        <title>First Report of a novel Colistin-Resistant species of Enterobacter cloacae complex Producing MCR-5 isolated from hospital sewage water.</title>
        <authorList>
            <person name="Zhou K."/>
        </authorList>
    </citation>
    <scope>NUCLEOTIDE SEQUENCE [LARGE SCALE GENOMIC DNA]</scope>
    <source>
        <strain evidence="3">HSW1412</strain>
    </source>
</reference>
<accession>A0A7T0DSL6</accession>
<proteinExistence type="predicted"/>
<dbReference type="AlphaFoldDB" id="A0A7T0DSL6"/>
<dbReference type="InterPro" id="IPR008984">
    <property type="entry name" value="SMAD_FHA_dom_sf"/>
</dbReference>
<dbReference type="Gene3D" id="2.60.200.20">
    <property type="match status" value="1"/>
</dbReference>
<dbReference type="NCBIfam" id="TIGR03354">
    <property type="entry name" value="VI_FHA"/>
    <property type="match status" value="1"/>
</dbReference>
<evidence type="ECO:0000256" key="1">
    <source>
        <dbReference type="SAM" id="MobiDB-lite"/>
    </source>
</evidence>
<dbReference type="PROSITE" id="PS50006">
    <property type="entry name" value="FHA_DOMAIN"/>
    <property type="match status" value="1"/>
</dbReference>
<protein>
    <submittedName>
        <fullName evidence="3">Type VI secretion system-associated FHA domain protein TagH</fullName>
    </submittedName>
</protein>
<feature type="region of interest" description="Disordered" evidence="1">
    <location>
        <begin position="167"/>
        <end position="192"/>
    </location>
</feature>
<sequence length="584" mass="63569">MRFTIISTKPGHQPPQSSCDFYAPGGTIGRGTDNNLVLPDNDRTISRLQAIIHVDAQGECRVTNRGSVTRVVLNDIPLERGRQVELQDGDILGIDDYRLEVTDLIHDTQPVSRMAASMQQQARPIVAPAPAVEPGRVNAPPRAKSEPTAVPTEIWDSLMQEFSISDSISSNRTKPQPAASHDPFSQPAAPERNAEDPLALFNDSDLKLERKNVDPDALFNDEALFRNESIFDDVTPSTLVPPDEDTPSLPKEEATDELDPLALFGGSASAPAARSDDPLGLMGGAPLTHPDEVITDKPLAEQEEQVLAESTLFAPEPQEIPQAVDEEPVRPDYAGFTLPTPQAVARSNAQTPKGRLRIDPVKNAASPSATAHSGDKGEVLQGELLEALLEGMGLSEMQPVPQFNRENMRQLGQILGMFSQGTVALLSSRSILKRGVKADMTMVLDDANNPFKLLPTGKTVLIQMFGTPMPGFMPPTKSVRDALIDLQAHQLGMISGIRAIIAAMLQSFNPEQLEEQAKQNGMTSRLALPGSRKAALWDYFVRSYGETAGEIEDDFHTLFGEAFLHAYDMEVNQYKDSQSGSEEK</sequence>